<proteinExistence type="predicted"/>
<dbReference type="Pfam" id="PF18758">
    <property type="entry name" value="KDZ"/>
    <property type="match status" value="1"/>
</dbReference>
<dbReference type="Proteomes" id="UP000054549">
    <property type="component" value="Unassembled WGS sequence"/>
</dbReference>
<feature type="non-terminal residue" evidence="3">
    <location>
        <position position="1"/>
    </location>
</feature>
<dbReference type="STRING" id="946122.A0A0C2WDQ6"/>
<dbReference type="EMBL" id="KN818650">
    <property type="protein sequence ID" value="KIL54726.1"/>
    <property type="molecule type" value="Genomic_DNA"/>
</dbReference>
<dbReference type="OrthoDB" id="2665372at2759"/>
<name>A0A0C2WDQ6_AMAMK</name>
<feature type="transmembrane region" description="Helical" evidence="2">
    <location>
        <begin position="286"/>
        <end position="308"/>
    </location>
</feature>
<keyword evidence="2" id="KW-0812">Transmembrane</keyword>
<evidence type="ECO:0000313" key="4">
    <source>
        <dbReference type="Proteomes" id="UP000054549"/>
    </source>
</evidence>
<evidence type="ECO:0000256" key="2">
    <source>
        <dbReference type="SAM" id="Phobius"/>
    </source>
</evidence>
<feature type="region of interest" description="Disordered" evidence="1">
    <location>
        <begin position="230"/>
        <end position="250"/>
    </location>
</feature>
<gene>
    <name evidence="3" type="ORF">M378DRAFT_92011</name>
</gene>
<dbReference type="InParanoid" id="A0A0C2WDQ6"/>
<evidence type="ECO:0008006" key="5">
    <source>
        <dbReference type="Google" id="ProtNLM"/>
    </source>
</evidence>
<sequence>DSRTRSDRVLRQVEAWQTQLHVLVDAYLQWRHSGVPQRDNTSPSWSMHTVTMSESRSESFIHASDAKYINETLVRNGYLGASPDQPTLAFNFNVCEVYRQLHRVCPHLGIDGFTRALNHLHKIPRQSHLADQFRCAYDCYLEMMYDIDCHVNMMIGRSLSTSLKTTLCPPCLHVTKQEPSLTYSVLVAMDGNNSLKLVDSMFRGGSPRKDERDALSLRWINPDEVDRFKDDVGRKPHPSGNNSNNNADPDWLRHVEDNTGASVVPDRLPVCIECWKNAGPESRKKMLALFLVSGIFLAVCRHGHVLAICDMIRSGEL</sequence>
<protein>
    <recommendedName>
        <fullName evidence="5">CxC1-like cysteine cluster associated with KDZ transposases domain-containing protein</fullName>
    </recommendedName>
</protein>
<organism evidence="3 4">
    <name type="scientific">Amanita muscaria (strain Koide BX008)</name>
    <dbReference type="NCBI Taxonomy" id="946122"/>
    <lineage>
        <taxon>Eukaryota</taxon>
        <taxon>Fungi</taxon>
        <taxon>Dikarya</taxon>
        <taxon>Basidiomycota</taxon>
        <taxon>Agaricomycotina</taxon>
        <taxon>Agaricomycetes</taxon>
        <taxon>Agaricomycetidae</taxon>
        <taxon>Agaricales</taxon>
        <taxon>Pluteineae</taxon>
        <taxon>Amanitaceae</taxon>
        <taxon>Amanita</taxon>
    </lineage>
</organism>
<dbReference type="AlphaFoldDB" id="A0A0C2WDQ6"/>
<keyword evidence="2" id="KW-1133">Transmembrane helix</keyword>
<keyword evidence="2" id="KW-0472">Membrane</keyword>
<keyword evidence="4" id="KW-1185">Reference proteome</keyword>
<evidence type="ECO:0000256" key="1">
    <source>
        <dbReference type="SAM" id="MobiDB-lite"/>
    </source>
</evidence>
<evidence type="ECO:0000313" key="3">
    <source>
        <dbReference type="EMBL" id="KIL54726.1"/>
    </source>
</evidence>
<accession>A0A0C2WDQ6</accession>
<dbReference type="InterPro" id="IPR040521">
    <property type="entry name" value="KDZ"/>
</dbReference>
<reference evidence="3 4" key="1">
    <citation type="submission" date="2014-04" db="EMBL/GenBank/DDBJ databases">
        <title>Evolutionary Origins and Diversification of the Mycorrhizal Mutualists.</title>
        <authorList>
            <consortium name="DOE Joint Genome Institute"/>
            <consortium name="Mycorrhizal Genomics Consortium"/>
            <person name="Kohler A."/>
            <person name="Kuo A."/>
            <person name="Nagy L.G."/>
            <person name="Floudas D."/>
            <person name="Copeland A."/>
            <person name="Barry K.W."/>
            <person name="Cichocki N."/>
            <person name="Veneault-Fourrey C."/>
            <person name="LaButti K."/>
            <person name="Lindquist E.A."/>
            <person name="Lipzen A."/>
            <person name="Lundell T."/>
            <person name="Morin E."/>
            <person name="Murat C."/>
            <person name="Riley R."/>
            <person name="Ohm R."/>
            <person name="Sun H."/>
            <person name="Tunlid A."/>
            <person name="Henrissat B."/>
            <person name="Grigoriev I.V."/>
            <person name="Hibbett D.S."/>
            <person name="Martin F."/>
        </authorList>
    </citation>
    <scope>NUCLEOTIDE SEQUENCE [LARGE SCALE GENOMIC DNA]</scope>
    <source>
        <strain evidence="3 4">Koide BX008</strain>
    </source>
</reference>
<dbReference type="HOGENOM" id="CLU_013084_3_0_1"/>